<reference evidence="4" key="2">
    <citation type="submission" date="2021-12" db="EMBL/GenBank/DDBJ databases">
        <title>Resequencing data analysis of finger millet.</title>
        <authorList>
            <person name="Hatakeyama M."/>
            <person name="Aluri S."/>
            <person name="Balachadran M.T."/>
            <person name="Sivarajan S.R."/>
            <person name="Poveda L."/>
            <person name="Shimizu-Inatsugi R."/>
            <person name="Schlapbach R."/>
            <person name="Sreeman S.M."/>
            <person name="Shimizu K.K."/>
        </authorList>
    </citation>
    <scope>NUCLEOTIDE SEQUENCE</scope>
</reference>
<feature type="compositionally biased region" description="Acidic residues" evidence="2">
    <location>
        <begin position="1"/>
        <end position="10"/>
    </location>
</feature>
<dbReference type="InterPro" id="IPR013761">
    <property type="entry name" value="SAM/pointed_sf"/>
</dbReference>
<dbReference type="Proteomes" id="UP001054889">
    <property type="component" value="Unassembled WGS sequence"/>
</dbReference>
<feature type="domain" description="SAM" evidence="3">
    <location>
        <begin position="189"/>
        <end position="245"/>
    </location>
</feature>
<reference evidence="4" key="1">
    <citation type="journal article" date="2018" name="DNA Res.">
        <title>Multiple hybrid de novo genome assembly of finger millet, an orphan allotetraploid crop.</title>
        <authorList>
            <person name="Hatakeyama M."/>
            <person name="Aluri S."/>
            <person name="Balachadran M.T."/>
            <person name="Sivarajan S.R."/>
            <person name="Patrignani A."/>
            <person name="Gruter S."/>
            <person name="Poveda L."/>
            <person name="Shimizu-Inatsugi R."/>
            <person name="Baeten J."/>
            <person name="Francoijs K.J."/>
            <person name="Nataraja K.N."/>
            <person name="Reddy Y.A.N."/>
            <person name="Phadnis S."/>
            <person name="Ravikumar R.L."/>
            <person name="Schlapbach R."/>
            <person name="Sreeman S.M."/>
            <person name="Shimizu K.K."/>
        </authorList>
    </citation>
    <scope>NUCLEOTIDE SEQUENCE</scope>
</reference>
<evidence type="ECO:0000256" key="1">
    <source>
        <dbReference type="ARBA" id="ARBA00022737"/>
    </source>
</evidence>
<dbReference type="SUPFAM" id="SSF47769">
    <property type="entry name" value="SAM/Pointed domain"/>
    <property type="match status" value="1"/>
</dbReference>
<dbReference type="AlphaFoldDB" id="A0AAV5E141"/>
<keyword evidence="1" id="KW-0677">Repeat</keyword>
<dbReference type="CDD" id="cd09487">
    <property type="entry name" value="SAM_superfamily"/>
    <property type="match status" value="1"/>
</dbReference>
<feature type="region of interest" description="Disordered" evidence="2">
    <location>
        <begin position="1"/>
        <end position="21"/>
    </location>
</feature>
<sequence>MFDHYDEEPLPEVAADPSCSRNIIDDNDDWVIVKKQRITISIPPPSPDAANPQADMPKICTEHCSEDAARKKHPEQLTAKKSQDSPLEDGSRKKALENHAESIVHKGIPKMTLEISSHSPAAPVVKSELTKGIGKAAQGLFYPGTGKVTSSTRSMDKSRMPVVSSHVANKIMRARILERRVAGLGGLKNWLFDCGLGWFIDVLDSEKLGMYQLVSLTMNQLKEMGLVAVGPRRKLIHAIDSLSRRTHLKWFLDIKVFFSQVENVWSSL</sequence>
<dbReference type="InterPro" id="IPR001660">
    <property type="entry name" value="SAM"/>
</dbReference>
<protein>
    <recommendedName>
        <fullName evidence="3">SAM domain-containing protein</fullName>
    </recommendedName>
</protein>
<dbReference type="Gene3D" id="1.10.150.50">
    <property type="entry name" value="Transcription Factor, Ets-1"/>
    <property type="match status" value="1"/>
</dbReference>
<name>A0AAV5E141_ELECO</name>
<dbReference type="PANTHER" id="PTHR10627">
    <property type="entry name" value="SCP160"/>
    <property type="match status" value="1"/>
</dbReference>
<evidence type="ECO:0000256" key="2">
    <source>
        <dbReference type="SAM" id="MobiDB-lite"/>
    </source>
</evidence>
<organism evidence="4 5">
    <name type="scientific">Eleusine coracana subsp. coracana</name>
    <dbReference type="NCBI Taxonomy" id="191504"/>
    <lineage>
        <taxon>Eukaryota</taxon>
        <taxon>Viridiplantae</taxon>
        <taxon>Streptophyta</taxon>
        <taxon>Embryophyta</taxon>
        <taxon>Tracheophyta</taxon>
        <taxon>Spermatophyta</taxon>
        <taxon>Magnoliopsida</taxon>
        <taxon>Liliopsida</taxon>
        <taxon>Poales</taxon>
        <taxon>Poaceae</taxon>
        <taxon>PACMAD clade</taxon>
        <taxon>Chloridoideae</taxon>
        <taxon>Cynodonteae</taxon>
        <taxon>Eleusininae</taxon>
        <taxon>Eleusine</taxon>
    </lineage>
</organism>
<evidence type="ECO:0000313" key="5">
    <source>
        <dbReference type="Proteomes" id="UP001054889"/>
    </source>
</evidence>
<gene>
    <name evidence="4" type="primary">gb03419</name>
    <name evidence="4" type="ORF">PR202_gb03419</name>
</gene>
<evidence type="ECO:0000259" key="3">
    <source>
        <dbReference type="PROSITE" id="PS50105"/>
    </source>
</evidence>
<dbReference type="Pfam" id="PF00536">
    <property type="entry name" value="SAM_1"/>
    <property type="match status" value="1"/>
</dbReference>
<keyword evidence="5" id="KW-1185">Reference proteome</keyword>
<accession>A0AAV5E141</accession>
<proteinExistence type="predicted"/>
<comment type="caution">
    <text evidence="4">The sequence shown here is derived from an EMBL/GenBank/DDBJ whole genome shotgun (WGS) entry which is preliminary data.</text>
</comment>
<dbReference type="EMBL" id="BQKI01000072">
    <property type="protein sequence ID" value="GJN16432.1"/>
    <property type="molecule type" value="Genomic_DNA"/>
</dbReference>
<dbReference type="PANTHER" id="PTHR10627:SF68">
    <property type="entry name" value="F26K24.15 PROTEIN-RELATED"/>
    <property type="match status" value="1"/>
</dbReference>
<evidence type="ECO:0000313" key="4">
    <source>
        <dbReference type="EMBL" id="GJN16432.1"/>
    </source>
</evidence>
<feature type="region of interest" description="Disordered" evidence="2">
    <location>
        <begin position="67"/>
        <end position="93"/>
    </location>
</feature>
<dbReference type="PROSITE" id="PS50105">
    <property type="entry name" value="SAM_DOMAIN"/>
    <property type="match status" value="1"/>
</dbReference>